<dbReference type="Gene3D" id="3.80.10.10">
    <property type="entry name" value="Ribonuclease Inhibitor"/>
    <property type="match status" value="1"/>
</dbReference>
<comment type="caution">
    <text evidence="1">The sequence shown here is derived from an EMBL/GenBank/DDBJ whole genome shotgun (WGS) entry which is preliminary data.</text>
</comment>
<protein>
    <recommendedName>
        <fullName evidence="3">F-box domain-containing protein</fullName>
    </recommendedName>
</protein>
<reference evidence="1 2" key="1">
    <citation type="journal article" date="2019" name="Environ. Microbiol.">
        <title>At the nexus of three kingdoms: the genome of the mycorrhizal fungus Gigaspora margarita provides insights into plant, endobacterial and fungal interactions.</title>
        <authorList>
            <person name="Venice F."/>
            <person name="Ghignone S."/>
            <person name="Salvioli di Fossalunga A."/>
            <person name="Amselem J."/>
            <person name="Novero M."/>
            <person name="Xianan X."/>
            <person name="Sedzielewska Toro K."/>
            <person name="Morin E."/>
            <person name="Lipzen A."/>
            <person name="Grigoriev I.V."/>
            <person name="Henrissat B."/>
            <person name="Martin F.M."/>
            <person name="Bonfante P."/>
        </authorList>
    </citation>
    <scope>NUCLEOTIDE SEQUENCE [LARGE SCALE GENOMIC DNA]</scope>
    <source>
        <strain evidence="1 2">BEG34</strain>
    </source>
</reference>
<dbReference type="AlphaFoldDB" id="A0A8H4EI17"/>
<dbReference type="OrthoDB" id="10476132at2759"/>
<evidence type="ECO:0000313" key="1">
    <source>
        <dbReference type="EMBL" id="KAF0488030.1"/>
    </source>
</evidence>
<dbReference type="SUPFAM" id="SSF52047">
    <property type="entry name" value="RNI-like"/>
    <property type="match status" value="1"/>
</dbReference>
<dbReference type="InterPro" id="IPR032675">
    <property type="entry name" value="LRR_dom_sf"/>
</dbReference>
<keyword evidence="2" id="KW-1185">Reference proteome</keyword>
<dbReference type="EMBL" id="WTPW01000694">
    <property type="protein sequence ID" value="KAF0488030.1"/>
    <property type="molecule type" value="Genomic_DNA"/>
</dbReference>
<proteinExistence type="predicted"/>
<accession>A0A8H4EI17</accession>
<organism evidence="1 2">
    <name type="scientific">Gigaspora margarita</name>
    <dbReference type="NCBI Taxonomy" id="4874"/>
    <lineage>
        <taxon>Eukaryota</taxon>
        <taxon>Fungi</taxon>
        <taxon>Fungi incertae sedis</taxon>
        <taxon>Mucoromycota</taxon>
        <taxon>Glomeromycotina</taxon>
        <taxon>Glomeromycetes</taxon>
        <taxon>Diversisporales</taxon>
        <taxon>Gigasporaceae</taxon>
        <taxon>Gigaspora</taxon>
    </lineage>
</organism>
<evidence type="ECO:0008006" key="3">
    <source>
        <dbReference type="Google" id="ProtNLM"/>
    </source>
</evidence>
<dbReference type="Proteomes" id="UP000439903">
    <property type="component" value="Unassembled WGS sequence"/>
</dbReference>
<name>A0A8H4EI17_GIGMA</name>
<evidence type="ECO:0000313" key="2">
    <source>
        <dbReference type="Proteomes" id="UP000439903"/>
    </source>
</evidence>
<sequence>MASKIFTGDMPEMMENILSNLRNEHYSLYSCALVNRHWCKISIPILWSDPFSFNKLPNFISRYFSFLNDDEKTVLRECGSIGTIISNTLFPYAKFLKVLDLLLFVCKVQLWVESLCTDPLRQVGKEIVNLLLKLFIKSGATLSNLRTYINFTIKPEIFYLLGKNETFFSRLQDVSVEGVSSESNMDGAIMLLRILAENATNICSLSLNTLNSIHAQPINEVFASIIKPQQHIRRIILNYQLNLHSIVSALESQCKSLQEIKIFKCDCSDEFRILMDCENLKVFRAIYSADRILLRILSTSICKLTILEISSNQFDASNVIQILERSGSLLQRLKLESSLEVISQSSLLETLTNFCPNITYLYISSIKFSTQLPRLIQGLQRLQFLTLKWIRDENERANVIKKRVIRLAKLLPSTLRYLEWKALRSNPHNDDLLNNCNAPLGKLLIHVDFGKKKLSETLIKFHVRKKTLRYVNVTSTDLNLVKDFEGYVIHVPYEKLVVHC</sequence>
<gene>
    <name evidence="1" type="ORF">F8M41_022424</name>
</gene>